<name>A0A9P0X024_PIEBR</name>
<feature type="compositionally biased region" description="Basic and acidic residues" evidence="1">
    <location>
        <begin position="1"/>
        <end position="13"/>
    </location>
</feature>
<sequence length="131" mass="14378">MEKRPPDPPDPPDRVSSPVESMDLSPPVFPQPGVKRRLNTINEGLAEPSKKPMTDVRSSADDVNPDFYSHSSLTDSPESYHINDKGPFLVHVSSSGGSSIRLIKFGHFLIKNKVSNIVQDGVKKVGRNNIC</sequence>
<accession>A0A9P0X024</accession>
<protein>
    <submittedName>
        <fullName evidence="2">Uncharacterized protein</fullName>
    </submittedName>
</protein>
<evidence type="ECO:0000256" key="1">
    <source>
        <dbReference type="SAM" id="MobiDB-lite"/>
    </source>
</evidence>
<feature type="compositionally biased region" description="Basic and acidic residues" evidence="1">
    <location>
        <begin position="48"/>
        <end position="60"/>
    </location>
</feature>
<evidence type="ECO:0000313" key="3">
    <source>
        <dbReference type="Proteomes" id="UP001152562"/>
    </source>
</evidence>
<comment type="caution">
    <text evidence="2">The sequence shown here is derived from an EMBL/GenBank/DDBJ whole genome shotgun (WGS) entry which is preliminary data.</text>
</comment>
<organism evidence="2 3">
    <name type="scientific">Pieris brassicae</name>
    <name type="common">White butterfly</name>
    <name type="synonym">Large white butterfly</name>
    <dbReference type="NCBI Taxonomy" id="7116"/>
    <lineage>
        <taxon>Eukaryota</taxon>
        <taxon>Metazoa</taxon>
        <taxon>Ecdysozoa</taxon>
        <taxon>Arthropoda</taxon>
        <taxon>Hexapoda</taxon>
        <taxon>Insecta</taxon>
        <taxon>Pterygota</taxon>
        <taxon>Neoptera</taxon>
        <taxon>Endopterygota</taxon>
        <taxon>Lepidoptera</taxon>
        <taxon>Glossata</taxon>
        <taxon>Ditrysia</taxon>
        <taxon>Papilionoidea</taxon>
        <taxon>Pieridae</taxon>
        <taxon>Pierinae</taxon>
        <taxon>Pieris</taxon>
    </lineage>
</organism>
<dbReference type="EMBL" id="CALOZG010000001">
    <property type="protein sequence ID" value="CAH3914990.1"/>
    <property type="molecule type" value="Genomic_DNA"/>
</dbReference>
<reference evidence="2" key="1">
    <citation type="submission" date="2022-05" db="EMBL/GenBank/DDBJ databases">
        <authorList>
            <person name="Okamura Y."/>
        </authorList>
    </citation>
    <scope>NUCLEOTIDE SEQUENCE</scope>
</reference>
<keyword evidence="3" id="KW-1185">Reference proteome</keyword>
<dbReference type="Proteomes" id="UP001152562">
    <property type="component" value="Unassembled WGS sequence"/>
</dbReference>
<feature type="region of interest" description="Disordered" evidence="1">
    <location>
        <begin position="1"/>
        <end position="79"/>
    </location>
</feature>
<dbReference type="AlphaFoldDB" id="A0A9P0X024"/>
<evidence type="ECO:0000313" key="2">
    <source>
        <dbReference type="EMBL" id="CAH3914990.1"/>
    </source>
</evidence>
<gene>
    <name evidence="2" type="ORF">PIBRA_LOCUS1025</name>
</gene>
<proteinExistence type="predicted"/>